<evidence type="ECO:0000256" key="2">
    <source>
        <dbReference type="ARBA" id="ARBA00001958"/>
    </source>
</evidence>
<comment type="catalytic activity">
    <reaction evidence="18">
        <text>pyruvate + ATP = phosphoenolpyruvate + ADP + H(+)</text>
        <dbReference type="Rhea" id="RHEA:18157"/>
        <dbReference type="ChEBI" id="CHEBI:15361"/>
        <dbReference type="ChEBI" id="CHEBI:15378"/>
        <dbReference type="ChEBI" id="CHEBI:30616"/>
        <dbReference type="ChEBI" id="CHEBI:58702"/>
        <dbReference type="ChEBI" id="CHEBI:456216"/>
        <dbReference type="EC" id="2.7.1.40"/>
    </reaction>
</comment>
<evidence type="ECO:0000256" key="10">
    <source>
        <dbReference type="ARBA" id="ARBA00022741"/>
    </source>
</evidence>
<dbReference type="FunFam" id="3.20.20.60:FF:000025">
    <property type="entry name" value="Pyruvate kinase"/>
    <property type="match status" value="1"/>
</dbReference>
<dbReference type="NCBIfam" id="TIGR01064">
    <property type="entry name" value="pyruv_kin"/>
    <property type="match status" value="1"/>
</dbReference>
<sequence length="479" mass="51442">MMRTKIICTIGPASESVGTLKDMIAAGMTVARLNMAHGELEEHSARIRNVRQAAAEMGTFIPIMMDIKGPEVRIGKLKTDYVVLKPGDSLTLTTEELLGDETRISVNYPDMPSVVKPGDRILIDDGLIDLTVTDVQGGDMVCRIVSGGTLKPRKGVNLPGIHTTLPGVTERDIRHIQFGLGEKIEMIAASFVRQGDDIREIRSILERSGAGHVQIISKIENHEGMTNLDDIIEASDGIMAARGDLGVEVPVEKVPRLQKEMIDKCNRAGKPVIVATHMLESMQMNPRPTRSEVSDVANAVLQGADVVMLSGESAAGKYPVQSVRTMAAAAAEAETMISYKERFIASFDWKESNTTEVISRSAVSSSLMLGAKAIIAATESGYTARMISKHRPEAPIIAVTPNRETLAKICLCSGVVPVLGNPVSSTDEMFESSVASAVRTGTVAEGDTVVLCAGVPIWKAGTTNLIKIEQVRTRQNAEG</sequence>
<dbReference type="Gene3D" id="3.40.1380.20">
    <property type="entry name" value="Pyruvate kinase, C-terminal domain"/>
    <property type="match status" value="1"/>
</dbReference>
<dbReference type="InterPro" id="IPR018209">
    <property type="entry name" value="Pyrv_Knase_AS"/>
</dbReference>
<evidence type="ECO:0000313" key="22">
    <source>
        <dbReference type="Proteomes" id="UP000367750"/>
    </source>
</evidence>
<dbReference type="Gene3D" id="2.40.33.10">
    <property type="entry name" value="PK beta-barrel domain-like"/>
    <property type="match status" value="1"/>
</dbReference>
<evidence type="ECO:0000256" key="3">
    <source>
        <dbReference type="ARBA" id="ARBA00004997"/>
    </source>
</evidence>
<evidence type="ECO:0000256" key="12">
    <source>
        <dbReference type="ARBA" id="ARBA00022840"/>
    </source>
</evidence>
<dbReference type="GO" id="GO:0005524">
    <property type="term" value="F:ATP binding"/>
    <property type="evidence" value="ECO:0007669"/>
    <property type="project" value="UniProtKB-KW"/>
</dbReference>
<dbReference type="NCBIfam" id="NF004491">
    <property type="entry name" value="PRK05826.1"/>
    <property type="match status" value="1"/>
</dbReference>
<keyword evidence="8 18" id="KW-0808">Transferase</keyword>
<dbReference type="InterPro" id="IPR040442">
    <property type="entry name" value="Pyrv_kinase-like_dom_sf"/>
</dbReference>
<dbReference type="EMBL" id="VYKK01000004">
    <property type="protein sequence ID" value="KAA9007424.1"/>
    <property type="molecule type" value="Genomic_DNA"/>
</dbReference>
<keyword evidence="11 18" id="KW-0418">Kinase</keyword>
<evidence type="ECO:0000256" key="16">
    <source>
        <dbReference type="ARBA" id="ARBA00023317"/>
    </source>
</evidence>
<evidence type="ECO:0000256" key="4">
    <source>
        <dbReference type="ARBA" id="ARBA00006237"/>
    </source>
</evidence>
<dbReference type="Gene3D" id="3.20.20.60">
    <property type="entry name" value="Phosphoenolpyruvate-binding domains"/>
    <property type="match status" value="1"/>
</dbReference>
<dbReference type="InterPro" id="IPR015813">
    <property type="entry name" value="Pyrv/PenolPyrv_kinase-like_dom"/>
</dbReference>
<dbReference type="Pfam" id="PF02887">
    <property type="entry name" value="PK_C"/>
    <property type="match status" value="1"/>
</dbReference>
<evidence type="ECO:0000256" key="18">
    <source>
        <dbReference type="RuleBase" id="RU000504"/>
    </source>
</evidence>
<dbReference type="GO" id="GO:0004743">
    <property type="term" value="F:pyruvate kinase activity"/>
    <property type="evidence" value="ECO:0007669"/>
    <property type="project" value="UniProtKB-UniRule"/>
</dbReference>
<keyword evidence="10" id="KW-0547">Nucleotide-binding</keyword>
<feature type="domain" description="Pyruvate kinase C-terminal" evidence="20">
    <location>
        <begin position="356"/>
        <end position="468"/>
    </location>
</feature>
<keyword evidence="13 18" id="KW-0460">Magnesium</keyword>
<dbReference type="NCBIfam" id="NF004978">
    <property type="entry name" value="PRK06354.1"/>
    <property type="match status" value="1"/>
</dbReference>
<keyword evidence="12" id="KW-0067">ATP-binding</keyword>
<organism evidence="21 22">
    <name type="scientific">Paenibacillus spiritus</name>
    <dbReference type="NCBI Taxonomy" id="2496557"/>
    <lineage>
        <taxon>Bacteria</taxon>
        <taxon>Bacillati</taxon>
        <taxon>Bacillota</taxon>
        <taxon>Bacilli</taxon>
        <taxon>Bacillales</taxon>
        <taxon>Paenibacillaceae</taxon>
        <taxon>Paenibacillus</taxon>
    </lineage>
</organism>
<evidence type="ECO:0000313" key="21">
    <source>
        <dbReference type="EMBL" id="KAA9007424.1"/>
    </source>
</evidence>
<evidence type="ECO:0000256" key="8">
    <source>
        <dbReference type="ARBA" id="ARBA00022679"/>
    </source>
</evidence>
<evidence type="ECO:0000256" key="17">
    <source>
        <dbReference type="NCBIfam" id="TIGR01064"/>
    </source>
</evidence>
<dbReference type="SUPFAM" id="SSF50800">
    <property type="entry name" value="PK beta-barrel domain-like"/>
    <property type="match status" value="1"/>
</dbReference>
<comment type="cofactor">
    <cofactor evidence="2">
        <name>K(+)</name>
        <dbReference type="ChEBI" id="CHEBI:29103"/>
    </cofactor>
</comment>
<evidence type="ECO:0000256" key="5">
    <source>
        <dbReference type="ARBA" id="ARBA00008663"/>
    </source>
</evidence>
<evidence type="ECO:0000256" key="14">
    <source>
        <dbReference type="ARBA" id="ARBA00022958"/>
    </source>
</evidence>
<keyword evidence="9" id="KW-0479">Metal-binding</keyword>
<dbReference type="InterPro" id="IPR011037">
    <property type="entry name" value="Pyrv_Knase-like_insert_dom_sf"/>
</dbReference>
<comment type="caution">
    <text evidence="21">The sequence shown here is derived from an EMBL/GenBank/DDBJ whole genome shotgun (WGS) entry which is preliminary data.</text>
</comment>
<reference evidence="21 22" key="1">
    <citation type="submission" date="2019-09" db="EMBL/GenBank/DDBJ databases">
        <title>Bacillus ochoae sp. nov., Paenibacillus whitsoniae sp. nov., Paenibacillus spiritus sp. nov. Isolated from the Mars Exploration Rover during spacecraft assembly.</title>
        <authorList>
            <person name="Seuylemezian A."/>
            <person name="Vaishampayan P."/>
        </authorList>
    </citation>
    <scope>NUCLEOTIDE SEQUENCE [LARGE SCALE GENOMIC DNA]</scope>
    <source>
        <strain evidence="21 22">MER_111</strain>
    </source>
</reference>
<dbReference type="UniPathway" id="UPA00109">
    <property type="reaction ID" value="UER00188"/>
</dbReference>
<keyword evidence="22" id="KW-1185">Reference proteome</keyword>
<dbReference type="PANTHER" id="PTHR11817">
    <property type="entry name" value="PYRUVATE KINASE"/>
    <property type="match status" value="1"/>
</dbReference>
<protein>
    <recommendedName>
        <fullName evidence="7 17">Pyruvate kinase</fullName>
        <ecNumber evidence="6 17">2.7.1.40</ecNumber>
    </recommendedName>
</protein>
<dbReference type="InterPro" id="IPR015793">
    <property type="entry name" value="Pyrv_Knase_brl"/>
</dbReference>
<evidence type="ECO:0000256" key="15">
    <source>
        <dbReference type="ARBA" id="ARBA00023152"/>
    </source>
</evidence>
<evidence type="ECO:0000256" key="13">
    <source>
        <dbReference type="ARBA" id="ARBA00022842"/>
    </source>
</evidence>
<keyword evidence="15 18" id="KW-0324">Glycolysis</keyword>
<comment type="pathway">
    <text evidence="3 18">Carbohydrate degradation; glycolysis; pyruvate from D-glyceraldehyde 3-phosphate: step 5/5.</text>
</comment>
<evidence type="ECO:0000256" key="11">
    <source>
        <dbReference type="ARBA" id="ARBA00022777"/>
    </source>
</evidence>
<feature type="domain" description="Pyruvate kinase barrel" evidence="19">
    <location>
        <begin position="2"/>
        <end position="323"/>
    </location>
</feature>
<evidence type="ECO:0000259" key="19">
    <source>
        <dbReference type="Pfam" id="PF00224"/>
    </source>
</evidence>
<dbReference type="EC" id="2.7.1.40" evidence="6 17"/>
<dbReference type="FunFam" id="2.40.33.10:FF:000001">
    <property type="entry name" value="Pyruvate kinase"/>
    <property type="match status" value="1"/>
</dbReference>
<keyword evidence="14" id="KW-0630">Potassium</keyword>
<dbReference type="InterPro" id="IPR036918">
    <property type="entry name" value="Pyrv_Knase_C_sf"/>
</dbReference>
<dbReference type="InterPro" id="IPR015806">
    <property type="entry name" value="Pyrv_Knase_insert_dom_sf"/>
</dbReference>
<dbReference type="Pfam" id="PF00224">
    <property type="entry name" value="PK"/>
    <property type="match status" value="1"/>
</dbReference>
<evidence type="ECO:0000256" key="1">
    <source>
        <dbReference type="ARBA" id="ARBA00001946"/>
    </source>
</evidence>
<keyword evidence="16 21" id="KW-0670">Pyruvate</keyword>
<dbReference type="RefSeq" id="WP_150456714.1">
    <property type="nucleotide sequence ID" value="NZ_VYKK01000004.1"/>
</dbReference>
<evidence type="ECO:0000259" key="20">
    <source>
        <dbReference type="Pfam" id="PF02887"/>
    </source>
</evidence>
<comment type="similarity">
    <text evidence="4">In the C-terminal section; belongs to the PEP-utilizing enzyme family.</text>
</comment>
<dbReference type="InterPro" id="IPR015795">
    <property type="entry name" value="Pyrv_Knase_C"/>
</dbReference>
<gene>
    <name evidence="21" type="primary">pyk</name>
    <name evidence="21" type="ORF">F4V43_02755</name>
</gene>
<dbReference type="SUPFAM" id="SSF51621">
    <property type="entry name" value="Phosphoenolpyruvate/pyruvate domain"/>
    <property type="match status" value="1"/>
</dbReference>
<proteinExistence type="inferred from homology"/>
<dbReference type="PRINTS" id="PR01050">
    <property type="entry name" value="PYRUVTKNASE"/>
</dbReference>
<evidence type="ECO:0000256" key="6">
    <source>
        <dbReference type="ARBA" id="ARBA00012142"/>
    </source>
</evidence>
<dbReference type="Proteomes" id="UP000367750">
    <property type="component" value="Unassembled WGS sequence"/>
</dbReference>
<evidence type="ECO:0000256" key="9">
    <source>
        <dbReference type="ARBA" id="ARBA00022723"/>
    </source>
</evidence>
<dbReference type="InterPro" id="IPR001697">
    <property type="entry name" value="Pyr_Knase"/>
</dbReference>
<dbReference type="AlphaFoldDB" id="A0A5J5GIV2"/>
<dbReference type="GO" id="GO:0000287">
    <property type="term" value="F:magnesium ion binding"/>
    <property type="evidence" value="ECO:0007669"/>
    <property type="project" value="UniProtKB-UniRule"/>
</dbReference>
<evidence type="ECO:0000256" key="7">
    <source>
        <dbReference type="ARBA" id="ARBA00018587"/>
    </source>
</evidence>
<comment type="cofactor">
    <cofactor evidence="1">
        <name>Mg(2+)</name>
        <dbReference type="ChEBI" id="CHEBI:18420"/>
    </cofactor>
</comment>
<name>A0A5J5GIV2_9BACL</name>
<dbReference type="OrthoDB" id="9812123at2"/>
<dbReference type="GO" id="GO:0030955">
    <property type="term" value="F:potassium ion binding"/>
    <property type="evidence" value="ECO:0007669"/>
    <property type="project" value="UniProtKB-UniRule"/>
</dbReference>
<accession>A0A5J5GIV2</accession>
<dbReference type="GO" id="GO:0016301">
    <property type="term" value="F:kinase activity"/>
    <property type="evidence" value="ECO:0007669"/>
    <property type="project" value="UniProtKB-KW"/>
</dbReference>
<comment type="similarity">
    <text evidence="5 18">Belongs to the pyruvate kinase family.</text>
</comment>
<dbReference type="PROSITE" id="PS00110">
    <property type="entry name" value="PYRUVATE_KINASE"/>
    <property type="match status" value="1"/>
</dbReference>
<dbReference type="SUPFAM" id="SSF52935">
    <property type="entry name" value="PK C-terminal domain-like"/>
    <property type="match status" value="1"/>
</dbReference>